<name>A0A8H3GHU0_9AGAM</name>
<comment type="caution">
    <text evidence="3">The sequence shown here is derived from an EMBL/GenBank/DDBJ whole genome shotgun (WGS) entry which is preliminary data.</text>
</comment>
<proteinExistence type="predicted"/>
<accession>A0A8H3GHU0</accession>
<sequence>MGRRMIVITSSPLEGNVSMQADGELANHALDATLSSNIEPEPEAPTPTTTHLDSSPLPLVSTGTSDGSVMTAEEEVGYDIGSGNDFRLATGSASKPRKRTRGFKTVKLLVIAYTVITIDFVLGASFSAFSTPLL</sequence>
<evidence type="ECO:0000256" key="1">
    <source>
        <dbReference type="SAM" id="MobiDB-lite"/>
    </source>
</evidence>
<keyword evidence="2" id="KW-1133">Transmembrane helix</keyword>
<keyword evidence="2" id="KW-0812">Transmembrane</keyword>
<evidence type="ECO:0000313" key="4">
    <source>
        <dbReference type="Proteomes" id="UP000663846"/>
    </source>
</evidence>
<gene>
    <name evidence="3" type="ORF">RDB_LOCUS144836</name>
</gene>
<feature type="region of interest" description="Disordered" evidence="1">
    <location>
        <begin position="32"/>
        <end position="66"/>
    </location>
</feature>
<feature type="transmembrane region" description="Helical" evidence="2">
    <location>
        <begin position="108"/>
        <end position="129"/>
    </location>
</feature>
<dbReference type="EMBL" id="CAJMWS010000542">
    <property type="protein sequence ID" value="CAE6450331.1"/>
    <property type="molecule type" value="Genomic_DNA"/>
</dbReference>
<evidence type="ECO:0000256" key="2">
    <source>
        <dbReference type="SAM" id="Phobius"/>
    </source>
</evidence>
<organism evidence="3 4">
    <name type="scientific">Rhizoctonia solani</name>
    <dbReference type="NCBI Taxonomy" id="456999"/>
    <lineage>
        <taxon>Eukaryota</taxon>
        <taxon>Fungi</taxon>
        <taxon>Dikarya</taxon>
        <taxon>Basidiomycota</taxon>
        <taxon>Agaricomycotina</taxon>
        <taxon>Agaricomycetes</taxon>
        <taxon>Cantharellales</taxon>
        <taxon>Ceratobasidiaceae</taxon>
        <taxon>Rhizoctonia</taxon>
    </lineage>
</organism>
<keyword evidence="2" id="KW-0472">Membrane</keyword>
<protein>
    <submittedName>
        <fullName evidence="3">Uncharacterized protein</fullName>
    </submittedName>
</protein>
<dbReference type="Proteomes" id="UP000663846">
    <property type="component" value="Unassembled WGS sequence"/>
</dbReference>
<reference evidence="3" key="1">
    <citation type="submission" date="2021-01" db="EMBL/GenBank/DDBJ databases">
        <authorList>
            <person name="Kaushik A."/>
        </authorList>
    </citation>
    <scope>NUCLEOTIDE SEQUENCE</scope>
    <source>
        <strain evidence="3">AG1-1C</strain>
    </source>
</reference>
<dbReference type="AlphaFoldDB" id="A0A8H3GHU0"/>
<evidence type="ECO:0000313" key="3">
    <source>
        <dbReference type="EMBL" id="CAE6450331.1"/>
    </source>
</evidence>